<comment type="subcellular location">
    <subcellularLocation>
        <location evidence="2">Cell membrane</location>
        <topology evidence="2">Multi-pass membrane protein</topology>
    </subcellularLocation>
</comment>
<keyword evidence="5 17" id="KW-0597">Phosphoprotein</keyword>
<evidence type="ECO:0000256" key="4">
    <source>
        <dbReference type="ARBA" id="ARBA00022475"/>
    </source>
</evidence>
<dbReference type="CDD" id="cd17546">
    <property type="entry name" value="REC_hyHK_CKI1_RcsC-like"/>
    <property type="match status" value="1"/>
</dbReference>
<dbReference type="InterPro" id="IPR015943">
    <property type="entry name" value="WD40/YVTN_repeat-like_dom_sf"/>
</dbReference>
<evidence type="ECO:0000259" key="21">
    <source>
        <dbReference type="PROSITE" id="PS50894"/>
    </source>
</evidence>
<feature type="domain" description="Histidine kinase" evidence="19">
    <location>
        <begin position="862"/>
        <end position="1085"/>
    </location>
</feature>
<feature type="modified residue" description="4-aspartylphosphate" evidence="17">
    <location>
        <position position="1274"/>
    </location>
</feature>
<evidence type="ECO:0000259" key="20">
    <source>
        <dbReference type="PROSITE" id="PS50110"/>
    </source>
</evidence>
<feature type="region of interest" description="Disordered" evidence="18">
    <location>
        <begin position="825"/>
        <end position="850"/>
    </location>
</feature>
<dbReference type="SMART" id="SM00448">
    <property type="entry name" value="REC"/>
    <property type="match status" value="1"/>
</dbReference>
<comment type="caution">
    <text evidence="22">The sequence shown here is derived from an EMBL/GenBank/DDBJ whole genome shotgun (WGS) entry which is preliminary data.</text>
</comment>
<feature type="compositionally biased region" description="Basic and acidic residues" evidence="18">
    <location>
        <begin position="1350"/>
        <end position="1370"/>
    </location>
</feature>
<accession>A0A4Z0M3U7</accession>
<keyword evidence="11" id="KW-1133">Transmembrane helix</keyword>
<dbReference type="Gene3D" id="3.30.565.10">
    <property type="entry name" value="Histidine kinase-like ATPase, C-terminal domain"/>
    <property type="match status" value="1"/>
</dbReference>
<dbReference type="PRINTS" id="PR00344">
    <property type="entry name" value="BCTRLSENSOR"/>
</dbReference>
<evidence type="ECO:0000256" key="12">
    <source>
        <dbReference type="ARBA" id="ARBA00023012"/>
    </source>
</evidence>
<dbReference type="SMART" id="SM00387">
    <property type="entry name" value="HATPase_c"/>
    <property type="match status" value="1"/>
</dbReference>
<dbReference type="SUPFAM" id="SSF55874">
    <property type="entry name" value="ATPase domain of HSP90 chaperone/DNA topoisomerase II/histidine kinase"/>
    <property type="match status" value="1"/>
</dbReference>
<evidence type="ECO:0000256" key="17">
    <source>
        <dbReference type="PROSITE-ProRule" id="PRU00169"/>
    </source>
</evidence>
<dbReference type="Gene3D" id="1.20.120.160">
    <property type="entry name" value="HPT domain"/>
    <property type="match status" value="1"/>
</dbReference>
<keyword evidence="13" id="KW-0472">Membrane</keyword>
<keyword evidence="10" id="KW-0067">ATP-binding</keyword>
<evidence type="ECO:0000256" key="2">
    <source>
        <dbReference type="ARBA" id="ARBA00004651"/>
    </source>
</evidence>
<reference evidence="22 23" key="1">
    <citation type="submission" date="2019-04" db="EMBL/GenBank/DDBJ databases">
        <title>Taxonomy of novel Haliea sp. from mangrove soil of West Coast of India.</title>
        <authorList>
            <person name="Verma A."/>
            <person name="Kumar P."/>
            <person name="Krishnamurthi S."/>
        </authorList>
    </citation>
    <scope>NUCLEOTIDE SEQUENCE [LARGE SCALE GENOMIC DNA]</scope>
    <source>
        <strain evidence="22 23">SAOS-164</strain>
    </source>
</reference>
<name>A0A4Z0M3U7_9GAMM</name>
<evidence type="ECO:0000313" key="22">
    <source>
        <dbReference type="EMBL" id="TGD74126.1"/>
    </source>
</evidence>
<dbReference type="InterPro" id="IPR004358">
    <property type="entry name" value="Sig_transdc_His_kin-like_C"/>
</dbReference>
<evidence type="ECO:0000256" key="9">
    <source>
        <dbReference type="ARBA" id="ARBA00022777"/>
    </source>
</evidence>
<dbReference type="InterPro" id="IPR001789">
    <property type="entry name" value="Sig_transdc_resp-reg_receiver"/>
</dbReference>
<evidence type="ECO:0000256" key="8">
    <source>
        <dbReference type="ARBA" id="ARBA00022741"/>
    </source>
</evidence>
<keyword evidence="9" id="KW-0418">Kinase</keyword>
<dbReference type="Pfam" id="PF00072">
    <property type="entry name" value="Response_reg"/>
    <property type="match status" value="1"/>
</dbReference>
<keyword evidence="7" id="KW-0812">Transmembrane</keyword>
<dbReference type="InterPro" id="IPR011123">
    <property type="entry name" value="Y_Y_Y"/>
</dbReference>
<dbReference type="GO" id="GO:0005524">
    <property type="term" value="F:ATP binding"/>
    <property type="evidence" value="ECO:0007669"/>
    <property type="project" value="UniProtKB-KW"/>
</dbReference>
<dbReference type="Gene3D" id="1.10.287.130">
    <property type="match status" value="1"/>
</dbReference>
<dbReference type="FunFam" id="1.10.287.130:FF:000002">
    <property type="entry name" value="Two-component osmosensing histidine kinase"/>
    <property type="match status" value="1"/>
</dbReference>
<dbReference type="SUPFAM" id="SSF47226">
    <property type="entry name" value="Histidine-containing phosphotransfer domain, HPT domain"/>
    <property type="match status" value="1"/>
</dbReference>
<dbReference type="InterPro" id="IPR036641">
    <property type="entry name" value="HPT_dom_sf"/>
</dbReference>
<feature type="domain" description="HPt" evidence="21">
    <location>
        <begin position="1393"/>
        <end position="1486"/>
    </location>
</feature>
<dbReference type="OrthoDB" id="9772100at2"/>
<feature type="domain" description="Response regulatory" evidence="20">
    <location>
        <begin position="1225"/>
        <end position="1344"/>
    </location>
</feature>
<dbReference type="PROSITE" id="PS50109">
    <property type="entry name" value="HIS_KIN"/>
    <property type="match status" value="1"/>
</dbReference>
<dbReference type="SUPFAM" id="SSF50998">
    <property type="entry name" value="Quinoprotein alcohol dehydrogenase-like"/>
    <property type="match status" value="1"/>
</dbReference>
<dbReference type="PROSITE" id="PS50894">
    <property type="entry name" value="HPT"/>
    <property type="match status" value="1"/>
</dbReference>
<dbReference type="SUPFAM" id="SSF52172">
    <property type="entry name" value="CheY-like"/>
    <property type="match status" value="1"/>
</dbReference>
<dbReference type="CDD" id="cd00082">
    <property type="entry name" value="HisKA"/>
    <property type="match status" value="1"/>
</dbReference>
<evidence type="ECO:0000259" key="19">
    <source>
        <dbReference type="PROSITE" id="PS50109"/>
    </source>
</evidence>
<keyword evidence="4" id="KW-1003">Cell membrane</keyword>
<evidence type="ECO:0000256" key="1">
    <source>
        <dbReference type="ARBA" id="ARBA00000085"/>
    </source>
</evidence>
<dbReference type="PROSITE" id="PS50110">
    <property type="entry name" value="RESPONSE_REGULATORY"/>
    <property type="match status" value="1"/>
</dbReference>
<dbReference type="InterPro" id="IPR036097">
    <property type="entry name" value="HisK_dim/P_sf"/>
</dbReference>
<dbReference type="Gene3D" id="3.40.50.2300">
    <property type="match status" value="1"/>
</dbReference>
<dbReference type="Gene3D" id="2.130.10.10">
    <property type="entry name" value="YVTN repeat-like/Quinoprotein amine dehydrogenase"/>
    <property type="match status" value="2"/>
</dbReference>
<feature type="compositionally biased region" description="Basic and acidic residues" evidence="18">
    <location>
        <begin position="825"/>
        <end position="844"/>
    </location>
</feature>
<evidence type="ECO:0000256" key="3">
    <source>
        <dbReference type="ARBA" id="ARBA00012438"/>
    </source>
</evidence>
<evidence type="ECO:0000256" key="11">
    <source>
        <dbReference type="ARBA" id="ARBA00022989"/>
    </source>
</evidence>
<evidence type="ECO:0000256" key="18">
    <source>
        <dbReference type="SAM" id="MobiDB-lite"/>
    </source>
</evidence>
<dbReference type="InterPro" id="IPR003661">
    <property type="entry name" value="HisK_dim/P_dom"/>
</dbReference>
<evidence type="ECO:0000256" key="10">
    <source>
        <dbReference type="ARBA" id="ARBA00022840"/>
    </source>
</evidence>
<evidence type="ECO:0000256" key="7">
    <source>
        <dbReference type="ARBA" id="ARBA00022692"/>
    </source>
</evidence>
<dbReference type="Pfam" id="PF01627">
    <property type="entry name" value="Hpt"/>
    <property type="match status" value="1"/>
</dbReference>
<comment type="subunit">
    <text evidence="14">At low DSF concentrations, interacts with RpfF.</text>
</comment>
<dbReference type="InterPro" id="IPR008207">
    <property type="entry name" value="Sig_transdc_His_kin_Hpt_dom"/>
</dbReference>
<dbReference type="PANTHER" id="PTHR45339">
    <property type="entry name" value="HYBRID SIGNAL TRANSDUCTION HISTIDINE KINASE J"/>
    <property type="match status" value="1"/>
</dbReference>
<evidence type="ECO:0000256" key="5">
    <source>
        <dbReference type="ARBA" id="ARBA00022553"/>
    </source>
</evidence>
<evidence type="ECO:0000256" key="6">
    <source>
        <dbReference type="ARBA" id="ARBA00022679"/>
    </source>
</evidence>
<protein>
    <recommendedName>
        <fullName evidence="15">Sensory/regulatory protein RpfC</fullName>
        <ecNumber evidence="3">2.7.13.3</ecNumber>
    </recommendedName>
</protein>
<dbReference type="Pfam" id="PF02518">
    <property type="entry name" value="HATPase_c"/>
    <property type="match status" value="1"/>
</dbReference>
<dbReference type="InterPro" id="IPR036890">
    <property type="entry name" value="HATPase_C_sf"/>
</dbReference>
<proteinExistence type="predicted"/>
<sequence>MRFKGYGIIFALVALPLISAIVSGATAPAIEFYEAPFSRNLTQQTVDQAFQDSRGALWLVTQEGLNRYTGLRIENFRHTQGDSSSLSSNNVTRIAEDSNGDLWIATFGGGLNKFSPTKKAFDRYFSDPNDRDSPYSNSIRTIFWDRHASVLWIGYSDAISIFDPKTGSFRHFTPESSSLPDLGAIFDFAQTSDGKVWIGTERAGLLQASLAGDINSGISFYPHKKNKKLSLPVTRVIATQKGSLWLAHPNQGVSVYSPETGMLHEYTHEKQSVDSIASNKVFDIFEDRSERIWVATYEGLNLYLPKSRSFERFTNSNSNLPESVISSIYQTREGQFWVGTLYGLATGTESHFPKYDQSKGHLSSNGVNAFAETADGSLWVGTDNGLNRLPPGADSFVWINEYSAPSISSPIVMSLLGDNNKLWVGTYDGGLNILDLSDNSVQVFRHSKFDETSIGANGITSILKTSNGVYLIGTYGGGLSVYLEDEQKFVSFRHSSEDSESISNDMVIAIFEDSFGYIWVGTEDGLNKFDLATRTFQRFQKQQNNPRSLTSDMVWAFYEDADSRLWLGSSGGGLVSWSGENRYNLNPIFEVHISDINIPSSDIYGIQSDGTGHLWLSHNRGITRLNPNLMQAHQYGVRDGLQSAEFNMGASYKANDGSIYFGGPQGFNVIDANFSKRESVKPKVAISSIKIMNELVTFENPYYRLDELDLTYQDRILTIETYASDYSNPELVQYAYKLEGLHKDWIISEDSHIASFTTLPPGKYTLRFAAANPGGEWNWDAIALPIIVHPPPWLSAPAYISYAGILVSAFGLLVRRQQLQKLASTERQRELERKVQERTADLQEARSAAESANRAKSDFLATMSHEIRTPMHGMIGMTELLLHTDLTDQQRQFAMAAHTSGEALLKIINEVLDYSKIEASKVELDITEFDILALLDDVCYLQGEPASRKSLSLNNIYDITLPVSFYGDPTKIRQVLMNLVSNAIKFTHEGNIDVRARAEPIIDSKDKLLLVISVCDDGIGMDKTTQNKVFEMFTQADTSTTREYGGTGLGLSISKQYVEIMNGEIQVSSTPGLGTEITISIPLEVAKKRRPLQASANTIFQVVCENPHTLEMISSQLHLCGHSCEVAMNPSEIKYDRTLVVDSEAQSLVDSIINSQKRLKITTGIYLLPLSHSKVNSTFECWQHVTKPIKHRTLATEISRLNKSSSTPLDIDAEQAQTKPKENVRILVAEDVETNQKIILEILSILGYEYAIAGDGKEAISMFRAHPFSLIFMDCQMPVMDGFDATLAIRKIEAENGQKRTPIVALTAGLNRDEKSKYFEAGMDFFLSKPFTLAEIQSCISEFVGNPDTTPKDREAEKRESWNPKDIDSRDTPNDIVNLNAIQTILEVEKRSSKPLLKQVFEGYVEQMAEKLLSMEVEVEQGDTYALAKTSHAIKSMSANLGATKVLSISAQIESKCKKGTDANYPIMYKSLKDAYEEFKDHFEMKVIEEKS</sequence>
<dbReference type="Pfam" id="PF07494">
    <property type="entry name" value="Reg_prop"/>
    <property type="match status" value="5"/>
</dbReference>
<dbReference type="InterPro" id="IPR003594">
    <property type="entry name" value="HATPase_dom"/>
</dbReference>
<dbReference type="SUPFAM" id="SSF47384">
    <property type="entry name" value="Homodimeric domain of signal transducing histidine kinase"/>
    <property type="match status" value="1"/>
</dbReference>
<dbReference type="InterPro" id="IPR011110">
    <property type="entry name" value="Reg_prop"/>
</dbReference>
<organism evidence="22 23">
    <name type="scientific">Mangrovimicrobium sediminis</name>
    <dbReference type="NCBI Taxonomy" id="2562682"/>
    <lineage>
        <taxon>Bacteria</taxon>
        <taxon>Pseudomonadati</taxon>
        <taxon>Pseudomonadota</taxon>
        <taxon>Gammaproteobacteria</taxon>
        <taxon>Cellvibrionales</taxon>
        <taxon>Halieaceae</taxon>
        <taxon>Mangrovimicrobium</taxon>
    </lineage>
</organism>
<dbReference type="Gene3D" id="2.60.40.10">
    <property type="entry name" value="Immunoglobulins"/>
    <property type="match status" value="1"/>
</dbReference>
<dbReference type="GO" id="GO:0005886">
    <property type="term" value="C:plasma membrane"/>
    <property type="evidence" value="ECO:0007669"/>
    <property type="project" value="UniProtKB-SubCell"/>
</dbReference>
<dbReference type="SMART" id="SM00388">
    <property type="entry name" value="HisKA"/>
    <property type="match status" value="1"/>
</dbReference>
<dbReference type="FunFam" id="3.30.565.10:FF:000010">
    <property type="entry name" value="Sensor histidine kinase RcsC"/>
    <property type="match status" value="1"/>
</dbReference>
<dbReference type="InterPro" id="IPR005467">
    <property type="entry name" value="His_kinase_dom"/>
</dbReference>
<dbReference type="Proteomes" id="UP000298050">
    <property type="component" value="Unassembled WGS sequence"/>
</dbReference>
<evidence type="ECO:0000256" key="14">
    <source>
        <dbReference type="ARBA" id="ARBA00064003"/>
    </source>
</evidence>
<dbReference type="Pfam" id="PF07495">
    <property type="entry name" value="Y_Y_Y"/>
    <property type="match status" value="1"/>
</dbReference>
<dbReference type="EMBL" id="SRLE01000006">
    <property type="protein sequence ID" value="TGD74126.1"/>
    <property type="molecule type" value="Genomic_DNA"/>
</dbReference>
<dbReference type="Pfam" id="PF00512">
    <property type="entry name" value="HisKA"/>
    <property type="match status" value="1"/>
</dbReference>
<dbReference type="RefSeq" id="WP_135442715.1">
    <property type="nucleotide sequence ID" value="NZ_SRLE01000006.1"/>
</dbReference>
<evidence type="ECO:0000256" key="16">
    <source>
        <dbReference type="PROSITE-ProRule" id="PRU00110"/>
    </source>
</evidence>
<feature type="modified residue" description="Phosphohistidine" evidence="16">
    <location>
        <position position="1432"/>
    </location>
</feature>
<evidence type="ECO:0000256" key="13">
    <source>
        <dbReference type="ARBA" id="ARBA00023136"/>
    </source>
</evidence>
<dbReference type="InterPro" id="IPR011006">
    <property type="entry name" value="CheY-like_superfamily"/>
</dbReference>
<evidence type="ECO:0000313" key="23">
    <source>
        <dbReference type="Proteomes" id="UP000298050"/>
    </source>
</evidence>
<keyword evidence="12" id="KW-0902">Two-component regulatory system</keyword>
<dbReference type="InterPro" id="IPR013783">
    <property type="entry name" value="Ig-like_fold"/>
</dbReference>
<feature type="region of interest" description="Disordered" evidence="18">
    <location>
        <begin position="1345"/>
        <end position="1370"/>
    </location>
</feature>
<dbReference type="CDD" id="cd16922">
    <property type="entry name" value="HATPase_EvgS-ArcB-TorS-like"/>
    <property type="match status" value="1"/>
</dbReference>
<dbReference type="InterPro" id="IPR011047">
    <property type="entry name" value="Quinoprotein_ADH-like_sf"/>
</dbReference>
<dbReference type="PANTHER" id="PTHR45339:SF1">
    <property type="entry name" value="HYBRID SIGNAL TRANSDUCTION HISTIDINE KINASE J"/>
    <property type="match status" value="1"/>
</dbReference>
<dbReference type="EC" id="2.7.13.3" evidence="3"/>
<keyword evidence="6" id="KW-0808">Transferase</keyword>
<keyword evidence="8" id="KW-0547">Nucleotide-binding</keyword>
<evidence type="ECO:0000256" key="15">
    <source>
        <dbReference type="ARBA" id="ARBA00068150"/>
    </source>
</evidence>
<comment type="catalytic activity">
    <reaction evidence="1">
        <text>ATP + protein L-histidine = ADP + protein N-phospho-L-histidine.</text>
        <dbReference type="EC" id="2.7.13.3"/>
    </reaction>
</comment>
<keyword evidence="23" id="KW-1185">Reference proteome</keyword>
<dbReference type="GO" id="GO:0000155">
    <property type="term" value="F:phosphorelay sensor kinase activity"/>
    <property type="evidence" value="ECO:0007669"/>
    <property type="project" value="InterPro"/>
</dbReference>
<gene>
    <name evidence="22" type="ORF">E4634_08315</name>
</gene>